<dbReference type="GO" id="GO:0009820">
    <property type="term" value="P:alkaloid metabolic process"/>
    <property type="evidence" value="ECO:0007669"/>
    <property type="project" value="InterPro"/>
</dbReference>
<keyword evidence="4" id="KW-1185">Reference proteome</keyword>
<evidence type="ECO:0000256" key="1">
    <source>
        <dbReference type="ARBA" id="ARBA00010209"/>
    </source>
</evidence>
<protein>
    <recommendedName>
        <fullName evidence="5">Aromatic prenyltransferase (DMATS family)</fullName>
    </recommendedName>
</protein>
<reference evidence="3" key="1">
    <citation type="submission" date="2016-04" db="EMBL/GenBank/DDBJ databases">
        <authorList>
            <person name="Nguyen H.D."/>
            <person name="Samba Siva P."/>
            <person name="Cullis J."/>
            <person name="Levesque C.A."/>
            <person name="Hambleton S."/>
        </authorList>
    </citation>
    <scope>NUCLEOTIDE SEQUENCE</scope>
    <source>
        <strain evidence="3">DAOMC 236416</strain>
    </source>
</reference>
<gene>
    <name evidence="3" type="ORF">A4X13_0g2985</name>
</gene>
<evidence type="ECO:0000313" key="3">
    <source>
        <dbReference type="EMBL" id="KAE8255599.1"/>
    </source>
</evidence>
<dbReference type="EMBL" id="LWDF02000155">
    <property type="protein sequence ID" value="KAE8255599.1"/>
    <property type="molecule type" value="Genomic_DNA"/>
</dbReference>
<dbReference type="AlphaFoldDB" id="A0A177TSR3"/>
<dbReference type="Pfam" id="PF11991">
    <property type="entry name" value="Trp_DMAT"/>
    <property type="match status" value="1"/>
</dbReference>
<evidence type="ECO:0000313" key="4">
    <source>
        <dbReference type="Proteomes" id="UP000077521"/>
    </source>
</evidence>
<dbReference type="Proteomes" id="UP000077521">
    <property type="component" value="Unassembled WGS sequence"/>
</dbReference>
<organism evidence="3 4">
    <name type="scientific">Tilletia indica</name>
    <dbReference type="NCBI Taxonomy" id="43049"/>
    <lineage>
        <taxon>Eukaryota</taxon>
        <taxon>Fungi</taxon>
        <taxon>Dikarya</taxon>
        <taxon>Basidiomycota</taxon>
        <taxon>Ustilaginomycotina</taxon>
        <taxon>Exobasidiomycetes</taxon>
        <taxon>Tilletiales</taxon>
        <taxon>Tilletiaceae</taxon>
        <taxon>Tilletia</taxon>
    </lineage>
</organism>
<dbReference type="GO" id="GO:0016765">
    <property type="term" value="F:transferase activity, transferring alkyl or aryl (other than methyl) groups"/>
    <property type="evidence" value="ECO:0007669"/>
    <property type="project" value="InterPro"/>
</dbReference>
<comment type="similarity">
    <text evidence="1">Belongs to the tryptophan dimethylallyltransferase family.</text>
</comment>
<name>A0A177TSR3_9BASI</name>
<dbReference type="InterPro" id="IPR033964">
    <property type="entry name" value="ABBA"/>
</dbReference>
<dbReference type="SFLD" id="SFLDS00036">
    <property type="entry name" value="Aromatic_Prenyltransferase"/>
    <property type="match status" value="1"/>
</dbReference>
<keyword evidence="2" id="KW-0808">Transferase</keyword>
<comment type="caution">
    <text evidence="3">The sequence shown here is derived from an EMBL/GenBank/DDBJ whole genome shotgun (WGS) entry which is preliminary data.</text>
</comment>
<dbReference type="InterPro" id="IPR017795">
    <property type="entry name" value="ABBA_NscD-like"/>
</dbReference>
<dbReference type="PANTHER" id="PTHR40627:SF4">
    <property type="entry name" value="PRENYLTRANSFERASE ASQH1-RELATED"/>
    <property type="match status" value="1"/>
</dbReference>
<proteinExistence type="inferred from homology"/>
<evidence type="ECO:0000256" key="2">
    <source>
        <dbReference type="ARBA" id="ARBA00022679"/>
    </source>
</evidence>
<evidence type="ECO:0008006" key="5">
    <source>
        <dbReference type="Google" id="ProtNLM"/>
    </source>
</evidence>
<dbReference type="CDD" id="cd13929">
    <property type="entry name" value="PT-DMATS_CymD"/>
    <property type="match status" value="1"/>
</dbReference>
<sequence length="498" mass="55424">MTPAANSNTHVSLLHSKSFSSPQETIFTRDRVLPSASSSPSDEDLEFWRRSLASPLLEILRQTQYSTEAIDAFKNLIDTLVLPALGRAPQRTGQGWNFAFPSFMNDNHCPVEIGLTWEKGQPSVKFSIEPIGCPSGDEFQTLANLLAAERLCQALSAAGLGNFDRLRDLAKHCICEEYDGDLLQGSQVFVAFDLKRSGKIFAKAYLMPHARAKRTSASNFEVVDEAIRRVHADGTAWSKVCSYYHSLCPSEQPEPVVLSTDCSDDASARIKIYFRYRTKDFESVLQHLSLGGRISAGWDRSLRQLWDAVLSEQKQDETTCLRTISDDSEATGGVLIYYDFSESEDEATAKIYLPVRHWAASDQAAAEGLSQYLQMSQSFLPTHFGTSSTHDNVSQPFLYERVLQQFAQPFDLQGRGLQNYVCIGQKKDGRVDLSVYLNPLPPQMSGISTPEAMETCSQSAPCQVKSPEDEEDSKTLADGLTCYGSTIKDFLRRTPRVL</sequence>
<reference evidence="3" key="2">
    <citation type="journal article" date="2019" name="IMA Fungus">
        <title>Genome sequencing and comparison of five Tilletia species to identify candidate genes for the detection of regulated species infecting wheat.</title>
        <authorList>
            <person name="Nguyen H.D.T."/>
            <person name="Sultana T."/>
            <person name="Kesanakurti P."/>
            <person name="Hambleton S."/>
        </authorList>
    </citation>
    <scope>NUCLEOTIDE SEQUENCE</scope>
    <source>
        <strain evidence="3">DAOMC 236416</strain>
    </source>
</reference>
<accession>A0A177TSR3</accession>
<dbReference type="NCBIfam" id="TIGR03429">
    <property type="entry name" value="arom_pren_DMATS"/>
    <property type="match status" value="1"/>
</dbReference>
<dbReference type="PANTHER" id="PTHR40627">
    <property type="entry name" value="INDOLE PRENYLTRANSFERASE TDIB-RELATED"/>
    <property type="match status" value="1"/>
</dbReference>